<keyword evidence="1" id="KW-0732">Signal</keyword>
<sequence length="163" mass="17663">MFFAYPVAFSLIALLTSFLPPTPADALPIVVHPQIQSHTSHDDIDITSTKVQTSYLSRRTVYNPNIIRPAQGDDWKVGSWVEVIWDTKSIPDGSNLEGKIVLGHVEEGSENEHLDIEHSLASSVPISTGSIKVKVPAVEPGKNYIIVLLGDSGNKSGVFSIST</sequence>
<dbReference type="AlphaFoldDB" id="A0A0C3CH03"/>
<dbReference type="Proteomes" id="UP000054166">
    <property type="component" value="Unassembled WGS sequence"/>
</dbReference>
<proteinExistence type="predicted"/>
<dbReference type="EMBL" id="KN832975">
    <property type="protein sequence ID" value="KIM89032.1"/>
    <property type="molecule type" value="Genomic_DNA"/>
</dbReference>
<dbReference type="OrthoDB" id="2339190at2759"/>
<organism evidence="2 3">
    <name type="scientific">Piloderma croceum (strain F 1598)</name>
    <dbReference type="NCBI Taxonomy" id="765440"/>
    <lineage>
        <taxon>Eukaryota</taxon>
        <taxon>Fungi</taxon>
        <taxon>Dikarya</taxon>
        <taxon>Basidiomycota</taxon>
        <taxon>Agaricomycotina</taxon>
        <taxon>Agaricomycetes</taxon>
        <taxon>Agaricomycetidae</taxon>
        <taxon>Atheliales</taxon>
        <taxon>Atheliaceae</taxon>
        <taxon>Piloderma</taxon>
    </lineage>
</organism>
<dbReference type="STRING" id="765440.A0A0C3CH03"/>
<name>A0A0C3CH03_PILCF</name>
<dbReference type="HOGENOM" id="CLU_083660_2_0_1"/>
<reference evidence="3" key="2">
    <citation type="submission" date="2015-01" db="EMBL/GenBank/DDBJ databases">
        <title>Evolutionary Origins and Diversification of the Mycorrhizal Mutualists.</title>
        <authorList>
            <consortium name="DOE Joint Genome Institute"/>
            <consortium name="Mycorrhizal Genomics Consortium"/>
            <person name="Kohler A."/>
            <person name="Kuo A."/>
            <person name="Nagy L.G."/>
            <person name="Floudas D."/>
            <person name="Copeland A."/>
            <person name="Barry K.W."/>
            <person name="Cichocki N."/>
            <person name="Veneault-Fourrey C."/>
            <person name="LaButti K."/>
            <person name="Lindquist E.A."/>
            <person name="Lipzen A."/>
            <person name="Lundell T."/>
            <person name="Morin E."/>
            <person name="Murat C."/>
            <person name="Riley R."/>
            <person name="Ohm R."/>
            <person name="Sun H."/>
            <person name="Tunlid A."/>
            <person name="Henrissat B."/>
            <person name="Grigoriev I.V."/>
            <person name="Hibbett D.S."/>
            <person name="Martin F."/>
        </authorList>
    </citation>
    <scope>NUCLEOTIDE SEQUENCE [LARGE SCALE GENOMIC DNA]</scope>
    <source>
        <strain evidence="3">F 1598</strain>
    </source>
</reference>
<dbReference type="InParanoid" id="A0A0C3CH03"/>
<feature type="signal peptide" evidence="1">
    <location>
        <begin position="1"/>
        <end position="26"/>
    </location>
</feature>
<feature type="chain" id="PRO_5002173195" evidence="1">
    <location>
        <begin position="27"/>
        <end position="163"/>
    </location>
</feature>
<accession>A0A0C3CH03</accession>
<evidence type="ECO:0000313" key="2">
    <source>
        <dbReference type="EMBL" id="KIM89032.1"/>
    </source>
</evidence>
<protein>
    <submittedName>
        <fullName evidence="2">Uncharacterized protein</fullName>
    </submittedName>
</protein>
<gene>
    <name evidence="2" type="ORF">PILCRDRAFT_208739</name>
</gene>
<reference evidence="2 3" key="1">
    <citation type="submission" date="2014-04" db="EMBL/GenBank/DDBJ databases">
        <authorList>
            <consortium name="DOE Joint Genome Institute"/>
            <person name="Kuo A."/>
            <person name="Tarkka M."/>
            <person name="Buscot F."/>
            <person name="Kohler A."/>
            <person name="Nagy L.G."/>
            <person name="Floudas D."/>
            <person name="Copeland A."/>
            <person name="Barry K.W."/>
            <person name="Cichocki N."/>
            <person name="Veneault-Fourrey C."/>
            <person name="LaButti K."/>
            <person name="Lindquist E.A."/>
            <person name="Lipzen A."/>
            <person name="Lundell T."/>
            <person name="Morin E."/>
            <person name="Murat C."/>
            <person name="Sun H."/>
            <person name="Tunlid A."/>
            <person name="Henrissat B."/>
            <person name="Grigoriev I.V."/>
            <person name="Hibbett D.S."/>
            <person name="Martin F."/>
            <person name="Nordberg H.P."/>
            <person name="Cantor M.N."/>
            <person name="Hua S.X."/>
        </authorList>
    </citation>
    <scope>NUCLEOTIDE SEQUENCE [LARGE SCALE GENOMIC DNA]</scope>
    <source>
        <strain evidence="2 3">F 1598</strain>
    </source>
</reference>
<evidence type="ECO:0000313" key="3">
    <source>
        <dbReference type="Proteomes" id="UP000054166"/>
    </source>
</evidence>
<keyword evidence="3" id="KW-1185">Reference proteome</keyword>
<evidence type="ECO:0000256" key="1">
    <source>
        <dbReference type="SAM" id="SignalP"/>
    </source>
</evidence>